<dbReference type="KEGG" id="dfa:DFA_11735"/>
<reference evidence="2" key="1">
    <citation type="journal article" date="2011" name="Genome Res.">
        <title>Phylogeny-wide analysis of social amoeba genomes highlights ancient origins for complex intercellular communication.</title>
        <authorList>
            <person name="Heidel A.J."/>
            <person name="Lawal H.M."/>
            <person name="Felder M."/>
            <person name="Schilde C."/>
            <person name="Helps N.R."/>
            <person name="Tunggal B."/>
            <person name="Rivero F."/>
            <person name="John U."/>
            <person name="Schleicher M."/>
            <person name="Eichinger L."/>
            <person name="Platzer M."/>
            <person name="Noegel A.A."/>
            <person name="Schaap P."/>
            <person name="Gloeckner G."/>
        </authorList>
    </citation>
    <scope>NUCLEOTIDE SEQUENCE [LARGE SCALE GENOMIC DNA]</scope>
    <source>
        <strain evidence="2">SH3</strain>
    </source>
</reference>
<sequence>MHTCRQDESSFDEIQTLATDLRDELEEYGNKRKVLSTVHSCRQPRDIVECRFVSLPVWCLCRDIGSQSLDEVVEQVPLLRQHVCDCDLEVARNELVGEHRRVVVVEDLDKEVEDGSRHLCVVAFKRLRKKLGQHGRQTLRHDGKHLLRLGRYVGLEVTQCVLDHLDQWLDERVFPIYNLQRHVKCATQQLRTRQHILEPRAQRFVQQLDLLAVLCIWLARCQRRQHGQQKLGQLVNDATTYALANVLVRTRYRLCV</sequence>
<dbReference type="Proteomes" id="UP000007797">
    <property type="component" value="Unassembled WGS sequence"/>
</dbReference>
<dbReference type="GeneID" id="14865507"/>
<protein>
    <submittedName>
        <fullName evidence="1">Uncharacterized protein</fullName>
    </submittedName>
</protein>
<dbReference type="RefSeq" id="XP_004350682.1">
    <property type="nucleotide sequence ID" value="XM_004350631.1"/>
</dbReference>
<organism evidence="1 2">
    <name type="scientific">Cavenderia fasciculata</name>
    <name type="common">Slime mold</name>
    <name type="synonym">Dictyostelium fasciculatum</name>
    <dbReference type="NCBI Taxonomy" id="261658"/>
    <lineage>
        <taxon>Eukaryota</taxon>
        <taxon>Amoebozoa</taxon>
        <taxon>Evosea</taxon>
        <taxon>Eumycetozoa</taxon>
        <taxon>Dictyostelia</taxon>
        <taxon>Acytosteliales</taxon>
        <taxon>Cavenderiaceae</taxon>
        <taxon>Cavenderia</taxon>
    </lineage>
</organism>
<dbReference type="EMBL" id="GL883029">
    <property type="protein sequence ID" value="EGG13974.1"/>
    <property type="molecule type" value="Genomic_DNA"/>
</dbReference>
<proteinExistence type="predicted"/>
<accession>F4QE27</accession>
<evidence type="ECO:0000313" key="1">
    <source>
        <dbReference type="EMBL" id="EGG13974.1"/>
    </source>
</evidence>
<name>F4QE27_CACFS</name>
<dbReference type="AlphaFoldDB" id="F4QE27"/>
<evidence type="ECO:0000313" key="2">
    <source>
        <dbReference type="Proteomes" id="UP000007797"/>
    </source>
</evidence>
<keyword evidence="2" id="KW-1185">Reference proteome</keyword>
<gene>
    <name evidence="1" type="ORF">DFA_11735</name>
</gene>